<keyword evidence="2" id="KW-0732">Signal</keyword>
<dbReference type="Proteomes" id="UP001312908">
    <property type="component" value="Unassembled WGS sequence"/>
</dbReference>
<feature type="compositionally biased region" description="Polar residues" evidence="1">
    <location>
        <begin position="178"/>
        <end position="188"/>
    </location>
</feature>
<feature type="chain" id="PRO_5047141978" description="Lipoprotein" evidence="2">
    <location>
        <begin position="19"/>
        <end position="188"/>
    </location>
</feature>
<evidence type="ECO:0000313" key="3">
    <source>
        <dbReference type="EMBL" id="MEE8657883.1"/>
    </source>
</evidence>
<name>A0ABU7U0Y8_9PROT</name>
<accession>A0ABU7U0Y8</accession>
<sequence>MLRVKKVLGFAVMSAVLAACHRPVLPARLIAPDPYGNLKKSALCQLTPVKSEEDGRKLSTEMTVRSDDGFCTLTLKKPEGGSYASFGVVPHPQQGKVLIYNYEGQTYLNYRADTAYAGDDAFTVILIPSIDAPRVALDVKVNVQATPIVPVTPGAAATPAAGATPASPTADTSKKPTNETGKASAQKT</sequence>
<evidence type="ECO:0000256" key="1">
    <source>
        <dbReference type="SAM" id="MobiDB-lite"/>
    </source>
</evidence>
<evidence type="ECO:0008006" key="5">
    <source>
        <dbReference type="Google" id="ProtNLM"/>
    </source>
</evidence>
<protein>
    <recommendedName>
        <fullName evidence="5">Lipoprotein</fullName>
    </recommendedName>
</protein>
<feature type="region of interest" description="Disordered" evidence="1">
    <location>
        <begin position="152"/>
        <end position="188"/>
    </location>
</feature>
<dbReference type="RefSeq" id="WP_394818855.1">
    <property type="nucleotide sequence ID" value="NZ_JAWJZY010000001.1"/>
</dbReference>
<dbReference type="EMBL" id="JAWJZY010000001">
    <property type="protein sequence ID" value="MEE8657883.1"/>
    <property type="molecule type" value="Genomic_DNA"/>
</dbReference>
<reference evidence="3 4" key="1">
    <citation type="submission" date="2023-10" db="EMBL/GenBank/DDBJ databases">
        <title>Sorlinia euscelidii gen. nov., sp. nov., an acetic acid bacteria isolated from the gut of Euscelidius variegatus emitter.</title>
        <authorList>
            <person name="Michoud G."/>
            <person name="Marasco R."/>
            <person name="Seferji K."/>
            <person name="Gonella E."/>
            <person name="Garuglieri E."/>
            <person name="Alma A."/>
            <person name="Mapelli F."/>
            <person name="Borin S."/>
            <person name="Daffonchio D."/>
            <person name="Crotti E."/>
        </authorList>
    </citation>
    <scope>NUCLEOTIDE SEQUENCE [LARGE SCALE GENOMIC DNA]</scope>
    <source>
        <strain evidence="3 4">EV16P</strain>
    </source>
</reference>
<organism evidence="3 4">
    <name type="scientific">Sorlinia euscelidii</name>
    <dbReference type="NCBI Taxonomy" id="3081148"/>
    <lineage>
        <taxon>Bacteria</taxon>
        <taxon>Pseudomonadati</taxon>
        <taxon>Pseudomonadota</taxon>
        <taxon>Alphaproteobacteria</taxon>
        <taxon>Acetobacterales</taxon>
        <taxon>Acetobacteraceae</taxon>
        <taxon>Sorlinia</taxon>
    </lineage>
</organism>
<gene>
    <name evidence="3" type="ORF">DOFOFD_02485</name>
</gene>
<keyword evidence="4" id="KW-1185">Reference proteome</keyword>
<evidence type="ECO:0000256" key="2">
    <source>
        <dbReference type="SAM" id="SignalP"/>
    </source>
</evidence>
<feature type="signal peptide" evidence="2">
    <location>
        <begin position="1"/>
        <end position="18"/>
    </location>
</feature>
<evidence type="ECO:0000313" key="4">
    <source>
        <dbReference type="Proteomes" id="UP001312908"/>
    </source>
</evidence>
<comment type="caution">
    <text evidence="3">The sequence shown here is derived from an EMBL/GenBank/DDBJ whole genome shotgun (WGS) entry which is preliminary data.</text>
</comment>
<feature type="compositionally biased region" description="Low complexity" evidence="1">
    <location>
        <begin position="152"/>
        <end position="171"/>
    </location>
</feature>
<dbReference type="PROSITE" id="PS51257">
    <property type="entry name" value="PROKAR_LIPOPROTEIN"/>
    <property type="match status" value="1"/>
</dbReference>
<proteinExistence type="predicted"/>